<dbReference type="Proteomes" id="UP000826462">
    <property type="component" value="Chromosome 1"/>
</dbReference>
<reference evidence="1 2" key="1">
    <citation type="submission" date="2021-07" db="EMBL/GenBank/DDBJ databases">
        <title>Paraburkholderia edwinii protects Aspergillus sp. from phenazines by acting as a toxin sponge.</title>
        <authorList>
            <person name="Dahlstrom K.M."/>
            <person name="Newman D.K."/>
        </authorList>
    </citation>
    <scope>NUCLEOTIDE SEQUENCE [LARGE SCALE GENOMIC DNA]</scope>
    <source>
        <strain evidence="1 2">Pe01</strain>
    </source>
</reference>
<evidence type="ECO:0000313" key="1">
    <source>
        <dbReference type="EMBL" id="QYD70124.1"/>
    </source>
</evidence>
<name>A0ABX8UME9_9BURK</name>
<dbReference type="RefSeq" id="WP_219799451.1">
    <property type="nucleotide sequence ID" value="NZ_CP080095.1"/>
</dbReference>
<accession>A0ABX8UME9</accession>
<evidence type="ECO:0008006" key="3">
    <source>
        <dbReference type="Google" id="ProtNLM"/>
    </source>
</evidence>
<sequence>MRQPGQHAVPEHDHLYPLAVQLKGDSWHVFDARTGGFGERGFSTYAEAETHAKELKAQDTRVAIA</sequence>
<keyword evidence="2" id="KW-1185">Reference proteome</keyword>
<proteinExistence type="predicted"/>
<dbReference type="EMBL" id="CP080095">
    <property type="protein sequence ID" value="QYD70124.1"/>
    <property type="molecule type" value="Genomic_DNA"/>
</dbReference>
<gene>
    <name evidence="1" type="ORF">KZJ38_07390</name>
</gene>
<protein>
    <recommendedName>
        <fullName evidence="3">WGR domain-containing protein</fullName>
    </recommendedName>
</protein>
<organism evidence="1 2">
    <name type="scientific">Paraburkholderia edwinii</name>
    <dbReference type="NCBI Taxonomy" id="2861782"/>
    <lineage>
        <taxon>Bacteria</taxon>
        <taxon>Pseudomonadati</taxon>
        <taxon>Pseudomonadota</taxon>
        <taxon>Betaproteobacteria</taxon>
        <taxon>Burkholderiales</taxon>
        <taxon>Burkholderiaceae</taxon>
        <taxon>Paraburkholderia</taxon>
    </lineage>
</organism>
<evidence type="ECO:0000313" key="2">
    <source>
        <dbReference type="Proteomes" id="UP000826462"/>
    </source>
</evidence>